<keyword evidence="2" id="KW-1185">Reference proteome</keyword>
<gene>
    <name evidence="1" type="ORF">EDD53_1821</name>
</gene>
<proteinExistence type="predicted"/>
<protein>
    <submittedName>
        <fullName evidence="1">Uncharacterized protein DUF4238</fullName>
    </submittedName>
</protein>
<name>A0A3N4UAC7_9RHOB</name>
<evidence type="ECO:0000313" key="2">
    <source>
        <dbReference type="Proteomes" id="UP000269689"/>
    </source>
</evidence>
<dbReference type="EMBL" id="RKQK01000002">
    <property type="protein sequence ID" value="RPE67412.1"/>
    <property type="molecule type" value="Genomic_DNA"/>
</dbReference>
<dbReference type="Proteomes" id="UP000269689">
    <property type="component" value="Unassembled WGS sequence"/>
</dbReference>
<sequence length="428" mass="48954">MRKGSTTPPWKLDPNIFMPTKIPHCLSVVRKHGPLLSDQVVFPLAHIWDEVVHRITLELMGLATSAEFEPHINMRGEMTLELARLQIWLGEGVVERRINNRPLNTINPDVEREACLGPNGVEIISGTARMAYDHIWKKITDERWKPKSAKALEREKTPRKTKLAVKPVGKNHFIPKSFLKTNWATNDKILRWRPTDKGWTSFSRNFGQWGYRKGLYSDELEAYFSLLEGDATQPIQMLLDMRPLNDPQRSSFVGFLIIQMLRNPDFIEGSQKALAPVIAESGHGDDPTMARRAYETLFQNNELYDRFARPIMWSRWAIVKSEKPVFVLPDRFSVNRDLGDGLRVIVPLTPRACFVTLLDREEEKDIIPHHLPADQSLARRISATLIEGAGSEFVSHLDFVPDQTKAVELEDLLNDIADAITVRVRERG</sequence>
<dbReference type="InterPro" id="IPR025332">
    <property type="entry name" value="DUF4238"/>
</dbReference>
<reference evidence="1 2" key="1">
    <citation type="submission" date="2018-11" db="EMBL/GenBank/DDBJ databases">
        <title>Genomic Encyclopedia of Type Strains, Phase IV (KMG-IV): sequencing the most valuable type-strain genomes for metagenomic binning, comparative biology and taxonomic classification.</title>
        <authorList>
            <person name="Goeker M."/>
        </authorList>
    </citation>
    <scope>NUCLEOTIDE SEQUENCE [LARGE SCALE GENOMIC DNA]</scope>
    <source>
        <strain evidence="1 2">DSM 104731</strain>
    </source>
</reference>
<comment type="caution">
    <text evidence="1">The sequence shown here is derived from an EMBL/GenBank/DDBJ whole genome shotgun (WGS) entry which is preliminary data.</text>
</comment>
<evidence type="ECO:0000313" key="1">
    <source>
        <dbReference type="EMBL" id="RPE67412.1"/>
    </source>
</evidence>
<accession>A0A3N4UAC7</accession>
<dbReference type="Pfam" id="PF14022">
    <property type="entry name" value="DUF4238"/>
    <property type="match status" value="1"/>
</dbReference>
<dbReference type="AlphaFoldDB" id="A0A3N4UAC7"/>
<organism evidence="1 2">
    <name type="scientific">Pacificibacter maritimus</name>
    <dbReference type="NCBI Taxonomy" id="762213"/>
    <lineage>
        <taxon>Bacteria</taxon>
        <taxon>Pseudomonadati</taxon>
        <taxon>Pseudomonadota</taxon>
        <taxon>Alphaproteobacteria</taxon>
        <taxon>Rhodobacterales</taxon>
        <taxon>Roseobacteraceae</taxon>
        <taxon>Pacificibacter</taxon>
    </lineage>
</organism>